<evidence type="ECO:0000256" key="3">
    <source>
        <dbReference type="SAM" id="MobiDB-lite"/>
    </source>
</evidence>
<dbReference type="CDD" id="cd09272">
    <property type="entry name" value="RNase_HI_RT_Ty1"/>
    <property type="match status" value="1"/>
</dbReference>
<keyword evidence="1" id="KW-0064">Aspartyl protease</keyword>
<dbReference type="PANTHER" id="PTHR11439:SF483">
    <property type="entry name" value="PEPTIDE SYNTHASE GLIP-LIKE, PUTATIVE (AFU_ORTHOLOGUE AFUA_3G12920)-RELATED"/>
    <property type="match status" value="1"/>
</dbReference>
<feature type="region of interest" description="Disordered" evidence="3">
    <location>
        <begin position="97"/>
        <end position="131"/>
    </location>
</feature>
<sequence length="581" mass="65460">MKDTESVDEFAGKLSDIASKTAALGEEIEDTKLVKKFLKCLPRKKFVHIVASLEQVLDLKTTTFEDITGRLKAFEERVAEDQDEQEDQSKLMYAHADSQTGEAYRESSGGANRGRGRGGNRGRGRERGNGTRDMSEVECFRCDKFGHYASKCPDRLLKLKLQEAQEDEIEDTEKADKLMMHEVVYLNEKKVVPSKYEEDREDDNVWYLDNGASNHMTGDRRYFSKLDESITGKVRFGDDSRIDIKGKGLIEFIDRNGEARTMADVYFIPDLRSNIISLGQATESGCDVRMKEEFLTMHDAKGKLLVKATRGGNRLYKVRMGIRNTMCLISDAMSESSRWHARLGHVNLDTMKLMVQKKLVVGVPEAARQAWTSLIVIEEFKKEMSSKFEMSDLGRLTYYLGIEVQQDSDGITLSQRRYALKILEEAGMMSCNPVHTPMEAGLKLSKATGEKDIDAMAYRKNVGCLRYLLHTRPDLSYCVGVLSRYMQNPKESHGVAMKQCLRYLRGTTTLGLTFKRSSANATRLVGYNDSSHNVDPDDGKSTTGHVFYLGESLISWCSQKQDTVALSSCEAEFMAGTEAAR</sequence>
<keyword evidence="2" id="KW-0479">Metal-binding</keyword>
<dbReference type="PROSITE" id="PS50158">
    <property type="entry name" value="ZF_CCHC"/>
    <property type="match status" value="1"/>
</dbReference>
<name>A0A6D2LE01_9BRAS</name>
<keyword evidence="1" id="KW-0378">Hydrolase</keyword>
<dbReference type="SMART" id="SM00343">
    <property type="entry name" value="ZnF_C2HC"/>
    <property type="match status" value="1"/>
</dbReference>
<dbReference type="InterPro" id="IPR013103">
    <property type="entry name" value="RVT_2"/>
</dbReference>
<dbReference type="InterPro" id="IPR054722">
    <property type="entry name" value="PolX-like_BBD"/>
</dbReference>
<reference evidence="5" key="1">
    <citation type="submission" date="2020-01" db="EMBL/GenBank/DDBJ databases">
        <authorList>
            <person name="Mishra B."/>
        </authorList>
    </citation>
    <scope>NUCLEOTIDE SEQUENCE [LARGE SCALE GENOMIC DNA]</scope>
</reference>
<dbReference type="Proteomes" id="UP000467841">
    <property type="component" value="Unassembled WGS sequence"/>
</dbReference>
<evidence type="ECO:0000259" key="4">
    <source>
        <dbReference type="PROSITE" id="PS50158"/>
    </source>
</evidence>
<dbReference type="Gene3D" id="4.10.60.10">
    <property type="entry name" value="Zinc finger, CCHC-type"/>
    <property type="match status" value="1"/>
</dbReference>
<organism evidence="5 6">
    <name type="scientific">Microthlaspi erraticum</name>
    <dbReference type="NCBI Taxonomy" id="1685480"/>
    <lineage>
        <taxon>Eukaryota</taxon>
        <taxon>Viridiplantae</taxon>
        <taxon>Streptophyta</taxon>
        <taxon>Embryophyta</taxon>
        <taxon>Tracheophyta</taxon>
        <taxon>Spermatophyta</taxon>
        <taxon>Magnoliopsida</taxon>
        <taxon>eudicotyledons</taxon>
        <taxon>Gunneridae</taxon>
        <taxon>Pentapetalae</taxon>
        <taxon>rosids</taxon>
        <taxon>malvids</taxon>
        <taxon>Brassicales</taxon>
        <taxon>Brassicaceae</taxon>
        <taxon>Coluteocarpeae</taxon>
        <taxon>Microthlaspi</taxon>
    </lineage>
</organism>
<comment type="caution">
    <text evidence="5">The sequence shown here is derived from an EMBL/GenBank/DDBJ whole genome shotgun (WGS) entry which is preliminary data.</text>
</comment>
<keyword evidence="2" id="KW-0862">Zinc</keyword>
<keyword evidence="1" id="KW-0645">Protease</keyword>
<evidence type="ECO:0000313" key="6">
    <source>
        <dbReference type="Proteomes" id="UP000467841"/>
    </source>
</evidence>
<dbReference type="Pfam" id="PF07727">
    <property type="entry name" value="RVT_2"/>
    <property type="match status" value="1"/>
</dbReference>
<accession>A0A6D2LE01</accession>
<evidence type="ECO:0000313" key="5">
    <source>
        <dbReference type="EMBL" id="CAA7059397.1"/>
    </source>
</evidence>
<dbReference type="AlphaFoldDB" id="A0A6D2LE01"/>
<gene>
    <name evidence="5" type="ORF">MERR_LOCUS46633</name>
</gene>
<dbReference type="InterPro" id="IPR001878">
    <property type="entry name" value="Znf_CCHC"/>
</dbReference>
<dbReference type="SUPFAM" id="SSF56672">
    <property type="entry name" value="DNA/RNA polymerases"/>
    <property type="match status" value="1"/>
</dbReference>
<feature type="domain" description="CCHC-type" evidence="4">
    <location>
        <begin position="139"/>
        <end position="154"/>
    </location>
</feature>
<keyword evidence="6" id="KW-1185">Reference proteome</keyword>
<dbReference type="Pfam" id="PF22936">
    <property type="entry name" value="Pol_BBD"/>
    <property type="match status" value="1"/>
</dbReference>
<dbReference type="Pfam" id="PF13976">
    <property type="entry name" value="gag_pre-integrs"/>
    <property type="match status" value="1"/>
</dbReference>
<evidence type="ECO:0000256" key="1">
    <source>
        <dbReference type="ARBA" id="ARBA00022750"/>
    </source>
</evidence>
<dbReference type="SUPFAM" id="SSF57756">
    <property type="entry name" value="Retrovirus zinc finger-like domains"/>
    <property type="match status" value="1"/>
</dbReference>
<dbReference type="GO" id="GO:0004190">
    <property type="term" value="F:aspartic-type endopeptidase activity"/>
    <property type="evidence" value="ECO:0007669"/>
    <property type="project" value="UniProtKB-KW"/>
</dbReference>
<dbReference type="GO" id="GO:0008270">
    <property type="term" value="F:zinc ion binding"/>
    <property type="evidence" value="ECO:0007669"/>
    <property type="project" value="UniProtKB-KW"/>
</dbReference>
<dbReference type="PANTHER" id="PTHR11439">
    <property type="entry name" value="GAG-POL-RELATED RETROTRANSPOSON"/>
    <property type="match status" value="1"/>
</dbReference>
<dbReference type="EMBL" id="CACVBM020001773">
    <property type="protein sequence ID" value="CAA7059397.1"/>
    <property type="molecule type" value="Genomic_DNA"/>
</dbReference>
<evidence type="ECO:0000256" key="2">
    <source>
        <dbReference type="PROSITE-ProRule" id="PRU00047"/>
    </source>
</evidence>
<dbReference type="GO" id="GO:0003676">
    <property type="term" value="F:nucleic acid binding"/>
    <property type="evidence" value="ECO:0007669"/>
    <property type="project" value="InterPro"/>
</dbReference>
<keyword evidence="2" id="KW-0863">Zinc-finger</keyword>
<dbReference type="OrthoDB" id="2013098at2759"/>
<dbReference type="InterPro" id="IPR036875">
    <property type="entry name" value="Znf_CCHC_sf"/>
</dbReference>
<dbReference type="InterPro" id="IPR025724">
    <property type="entry name" value="GAG-pre-integrase_dom"/>
</dbReference>
<protein>
    <recommendedName>
        <fullName evidence="4">CCHC-type domain-containing protein</fullName>
    </recommendedName>
</protein>
<proteinExistence type="predicted"/>
<dbReference type="InterPro" id="IPR043502">
    <property type="entry name" value="DNA/RNA_pol_sf"/>
</dbReference>